<organism evidence="1 2">
    <name type="scientific">Goekera deserti</name>
    <dbReference type="NCBI Taxonomy" id="2497753"/>
    <lineage>
        <taxon>Bacteria</taxon>
        <taxon>Bacillati</taxon>
        <taxon>Actinomycetota</taxon>
        <taxon>Actinomycetes</taxon>
        <taxon>Geodermatophilales</taxon>
        <taxon>Geodermatophilaceae</taxon>
        <taxon>Goekera</taxon>
    </lineage>
</organism>
<accession>A0A7K3WI18</accession>
<dbReference type="PANTHER" id="PTHR39185">
    <property type="entry name" value="SWARMING MOTILITY PROTEIN SWRD"/>
    <property type="match status" value="1"/>
</dbReference>
<keyword evidence="2" id="KW-1185">Reference proteome</keyword>
<keyword evidence="1" id="KW-0966">Cell projection</keyword>
<dbReference type="AlphaFoldDB" id="A0A7K3WI18"/>
<evidence type="ECO:0000313" key="1">
    <source>
        <dbReference type="EMBL" id="NEL55549.1"/>
    </source>
</evidence>
<evidence type="ECO:0000313" key="2">
    <source>
        <dbReference type="Proteomes" id="UP000470470"/>
    </source>
</evidence>
<gene>
    <name evidence="1" type="ORF">G1H19_16305</name>
</gene>
<comment type="caution">
    <text evidence="1">The sequence shown here is derived from an EMBL/GenBank/DDBJ whole genome shotgun (WGS) entry which is preliminary data.</text>
</comment>
<dbReference type="Proteomes" id="UP000470470">
    <property type="component" value="Unassembled WGS sequence"/>
</dbReference>
<protein>
    <submittedName>
        <fullName evidence="1">Flagellar FlbD family protein</fullName>
    </submittedName>
</protein>
<keyword evidence="1" id="KW-0969">Cilium</keyword>
<sequence>MICVTRLNGDEFAVNPDLIQRVEAHPDTVITLLDDTKYIVAESVPHVIRQIRDFRASVLHTAHLMDVGAYAAPVLEDPSTEDDTRAPAVLAFPMREER</sequence>
<name>A0A7K3WI18_9ACTN</name>
<keyword evidence="1" id="KW-0282">Flagellum</keyword>
<dbReference type="Pfam" id="PF06289">
    <property type="entry name" value="FlbD"/>
    <property type="match status" value="1"/>
</dbReference>
<reference evidence="1 2" key="1">
    <citation type="submission" date="2020-02" db="EMBL/GenBank/DDBJ databases">
        <title>The whole genome sequence of CPCC 205119.</title>
        <authorList>
            <person name="Jiang Z."/>
        </authorList>
    </citation>
    <scope>NUCLEOTIDE SEQUENCE [LARGE SCALE GENOMIC DNA]</scope>
    <source>
        <strain evidence="1 2">CPCC 205119</strain>
    </source>
</reference>
<proteinExistence type="predicted"/>
<dbReference type="EMBL" id="JAAGWK010000024">
    <property type="protein sequence ID" value="NEL55549.1"/>
    <property type="molecule type" value="Genomic_DNA"/>
</dbReference>
<dbReference type="InterPro" id="IPR009384">
    <property type="entry name" value="SwrD-like"/>
</dbReference>
<dbReference type="PANTHER" id="PTHR39185:SF1">
    <property type="entry name" value="SWARMING MOTILITY PROTEIN SWRD"/>
    <property type="match status" value="1"/>
</dbReference>